<dbReference type="AlphaFoldDB" id="A0A5B7DKC2"/>
<dbReference type="EMBL" id="VSRR010001048">
    <property type="protein sequence ID" value="MPC22061.1"/>
    <property type="molecule type" value="Genomic_DNA"/>
</dbReference>
<reference evidence="2 3" key="1">
    <citation type="submission" date="2019-05" db="EMBL/GenBank/DDBJ databases">
        <title>Another draft genome of Portunus trituberculatus and its Hox gene families provides insights of decapod evolution.</title>
        <authorList>
            <person name="Jeong J.-H."/>
            <person name="Song I."/>
            <person name="Kim S."/>
            <person name="Choi T."/>
            <person name="Kim D."/>
            <person name="Ryu S."/>
            <person name="Kim W."/>
        </authorList>
    </citation>
    <scope>NUCLEOTIDE SEQUENCE [LARGE SCALE GENOMIC DNA]</scope>
    <source>
        <tissue evidence="2">Muscle</tissue>
    </source>
</reference>
<evidence type="ECO:0000256" key="1">
    <source>
        <dbReference type="SAM" id="MobiDB-lite"/>
    </source>
</evidence>
<evidence type="ECO:0000313" key="2">
    <source>
        <dbReference type="EMBL" id="MPC22061.1"/>
    </source>
</evidence>
<gene>
    <name evidence="2" type="ORF">E2C01_015067</name>
</gene>
<dbReference type="Proteomes" id="UP000324222">
    <property type="component" value="Unassembled WGS sequence"/>
</dbReference>
<proteinExistence type="predicted"/>
<feature type="region of interest" description="Disordered" evidence="1">
    <location>
        <begin position="60"/>
        <end position="80"/>
    </location>
</feature>
<comment type="caution">
    <text evidence="2">The sequence shown here is derived from an EMBL/GenBank/DDBJ whole genome shotgun (WGS) entry which is preliminary data.</text>
</comment>
<keyword evidence="3" id="KW-1185">Reference proteome</keyword>
<name>A0A5B7DKC2_PORTR</name>
<organism evidence="2 3">
    <name type="scientific">Portunus trituberculatus</name>
    <name type="common">Swimming crab</name>
    <name type="synonym">Neptunus trituberculatus</name>
    <dbReference type="NCBI Taxonomy" id="210409"/>
    <lineage>
        <taxon>Eukaryota</taxon>
        <taxon>Metazoa</taxon>
        <taxon>Ecdysozoa</taxon>
        <taxon>Arthropoda</taxon>
        <taxon>Crustacea</taxon>
        <taxon>Multicrustacea</taxon>
        <taxon>Malacostraca</taxon>
        <taxon>Eumalacostraca</taxon>
        <taxon>Eucarida</taxon>
        <taxon>Decapoda</taxon>
        <taxon>Pleocyemata</taxon>
        <taxon>Brachyura</taxon>
        <taxon>Eubrachyura</taxon>
        <taxon>Portunoidea</taxon>
        <taxon>Portunidae</taxon>
        <taxon>Portuninae</taxon>
        <taxon>Portunus</taxon>
    </lineage>
</organism>
<evidence type="ECO:0000313" key="3">
    <source>
        <dbReference type="Proteomes" id="UP000324222"/>
    </source>
</evidence>
<accession>A0A5B7DKC2</accession>
<sequence>MNSPLCFTIGWPALNEGRTPAPLVRHVCARRGVSVKVTPTLAWASCKLCLPLSNTSTADPSLLAPHRPHNTPVVEETPGS</sequence>
<protein>
    <submittedName>
        <fullName evidence="2">Uncharacterized protein</fullName>
    </submittedName>
</protein>